<comment type="caution">
    <text evidence="2">The sequence shown here is derived from an EMBL/GenBank/DDBJ whole genome shotgun (WGS) entry which is preliminary data.</text>
</comment>
<dbReference type="AlphaFoldDB" id="A0A9D3Z0W8"/>
<evidence type="ECO:0000313" key="2">
    <source>
        <dbReference type="EMBL" id="KAH3708621.1"/>
    </source>
</evidence>
<evidence type="ECO:0000256" key="1">
    <source>
        <dbReference type="SAM" id="MobiDB-lite"/>
    </source>
</evidence>
<reference evidence="2" key="1">
    <citation type="journal article" date="2019" name="bioRxiv">
        <title>The Genome of the Zebra Mussel, Dreissena polymorpha: A Resource for Invasive Species Research.</title>
        <authorList>
            <person name="McCartney M.A."/>
            <person name="Auch B."/>
            <person name="Kono T."/>
            <person name="Mallez S."/>
            <person name="Zhang Y."/>
            <person name="Obille A."/>
            <person name="Becker A."/>
            <person name="Abrahante J.E."/>
            <person name="Garbe J."/>
            <person name="Badalamenti J.P."/>
            <person name="Herman A."/>
            <person name="Mangelson H."/>
            <person name="Liachko I."/>
            <person name="Sullivan S."/>
            <person name="Sone E.D."/>
            <person name="Koren S."/>
            <person name="Silverstein K.A.T."/>
            <person name="Beckman K.B."/>
            <person name="Gohl D.M."/>
        </authorList>
    </citation>
    <scope>NUCLEOTIDE SEQUENCE</scope>
    <source>
        <strain evidence="2">Duluth1</strain>
        <tissue evidence="2">Whole animal</tissue>
    </source>
</reference>
<gene>
    <name evidence="2" type="ORF">DPMN_068076</name>
</gene>
<sequence>MKRKENSKLEPATVVQKHESPRSYIVRNKNNGELYRRNRTHLRLTKACFPPPGDDREDVPYLHPEDNHQSENNHNPPADIPLPVPTTEGTTTRSGRNVMMPPKYSDFVMTK</sequence>
<feature type="region of interest" description="Disordered" evidence="1">
    <location>
        <begin position="1"/>
        <end position="21"/>
    </location>
</feature>
<proteinExistence type="predicted"/>
<feature type="compositionally biased region" description="Basic and acidic residues" evidence="1">
    <location>
        <begin position="58"/>
        <end position="71"/>
    </location>
</feature>
<name>A0A9D3Z0W8_DREPO</name>
<dbReference type="Proteomes" id="UP000828390">
    <property type="component" value="Unassembled WGS sequence"/>
</dbReference>
<keyword evidence="3" id="KW-1185">Reference proteome</keyword>
<feature type="region of interest" description="Disordered" evidence="1">
    <location>
        <begin position="45"/>
        <end position="111"/>
    </location>
</feature>
<reference evidence="2" key="2">
    <citation type="submission" date="2020-11" db="EMBL/GenBank/DDBJ databases">
        <authorList>
            <person name="McCartney M.A."/>
            <person name="Auch B."/>
            <person name="Kono T."/>
            <person name="Mallez S."/>
            <person name="Becker A."/>
            <person name="Gohl D.M."/>
            <person name="Silverstein K.A.T."/>
            <person name="Koren S."/>
            <person name="Bechman K.B."/>
            <person name="Herman A."/>
            <person name="Abrahante J.E."/>
            <person name="Garbe J."/>
        </authorList>
    </citation>
    <scope>NUCLEOTIDE SEQUENCE</scope>
    <source>
        <strain evidence="2">Duluth1</strain>
        <tissue evidence="2">Whole animal</tissue>
    </source>
</reference>
<organism evidence="2 3">
    <name type="scientific">Dreissena polymorpha</name>
    <name type="common">Zebra mussel</name>
    <name type="synonym">Mytilus polymorpha</name>
    <dbReference type="NCBI Taxonomy" id="45954"/>
    <lineage>
        <taxon>Eukaryota</taxon>
        <taxon>Metazoa</taxon>
        <taxon>Spiralia</taxon>
        <taxon>Lophotrochozoa</taxon>
        <taxon>Mollusca</taxon>
        <taxon>Bivalvia</taxon>
        <taxon>Autobranchia</taxon>
        <taxon>Heteroconchia</taxon>
        <taxon>Euheterodonta</taxon>
        <taxon>Imparidentia</taxon>
        <taxon>Neoheterodontei</taxon>
        <taxon>Myida</taxon>
        <taxon>Dreissenoidea</taxon>
        <taxon>Dreissenidae</taxon>
        <taxon>Dreissena</taxon>
    </lineage>
</organism>
<protein>
    <submittedName>
        <fullName evidence="2">Uncharacterized protein</fullName>
    </submittedName>
</protein>
<dbReference type="EMBL" id="JAIWYP010000014">
    <property type="protein sequence ID" value="KAH3708621.1"/>
    <property type="molecule type" value="Genomic_DNA"/>
</dbReference>
<accession>A0A9D3Z0W8</accession>
<evidence type="ECO:0000313" key="3">
    <source>
        <dbReference type="Proteomes" id="UP000828390"/>
    </source>
</evidence>